<reference evidence="1 2" key="1">
    <citation type="submission" date="2018-06" db="EMBL/GenBank/DDBJ databases">
        <authorList>
            <consortium name="Pathogen Informatics"/>
            <person name="Doyle S."/>
        </authorList>
    </citation>
    <scope>NUCLEOTIDE SEQUENCE [LARGE SCALE GENOMIC DNA]</scope>
    <source>
        <strain evidence="1 2">NCTC11632</strain>
    </source>
</reference>
<evidence type="ECO:0000313" key="2">
    <source>
        <dbReference type="Proteomes" id="UP000254156"/>
    </source>
</evidence>
<dbReference type="AlphaFoldDB" id="A0A379E8G4"/>
<organism evidence="1 2">
    <name type="scientific">Porphyromonas macacae</name>
    <dbReference type="NCBI Taxonomy" id="28115"/>
    <lineage>
        <taxon>Bacteria</taxon>
        <taxon>Pseudomonadati</taxon>
        <taxon>Bacteroidota</taxon>
        <taxon>Bacteroidia</taxon>
        <taxon>Bacteroidales</taxon>
        <taxon>Porphyromonadaceae</taxon>
        <taxon>Porphyromonas</taxon>
    </lineage>
</organism>
<evidence type="ECO:0000313" key="1">
    <source>
        <dbReference type="EMBL" id="SUB88594.1"/>
    </source>
</evidence>
<sequence>MKFYKVSFLLLENHLNLLTKADIFTFSFCSYPDFRKLEYRCFLIEGIVSSE</sequence>
<dbReference type="Proteomes" id="UP000254156">
    <property type="component" value="Unassembled WGS sequence"/>
</dbReference>
<dbReference type="EMBL" id="UGTF01000002">
    <property type="protein sequence ID" value="SUB88594.1"/>
    <property type="molecule type" value="Genomic_DNA"/>
</dbReference>
<name>A0A379E8G4_9PORP</name>
<protein>
    <submittedName>
        <fullName evidence="1">Uncharacterized protein</fullName>
    </submittedName>
</protein>
<accession>A0A379E8G4</accession>
<gene>
    <name evidence="1" type="ORF">NCTC11632_00665</name>
</gene>
<proteinExistence type="predicted"/>